<organism evidence="1 2">
    <name type="scientific">Tanacetum coccineum</name>
    <dbReference type="NCBI Taxonomy" id="301880"/>
    <lineage>
        <taxon>Eukaryota</taxon>
        <taxon>Viridiplantae</taxon>
        <taxon>Streptophyta</taxon>
        <taxon>Embryophyta</taxon>
        <taxon>Tracheophyta</taxon>
        <taxon>Spermatophyta</taxon>
        <taxon>Magnoliopsida</taxon>
        <taxon>eudicotyledons</taxon>
        <taxon>Gunneridae</taxon>
        <taxon>Pentapetalae</taxon>
        <taxon>asterids</taxon>
        <taxon>campanulids</taxon>
        <taxon>Asterales</taxon>
        <taxon>Asteraceae</taxon>
        <taxon>Asteroideae</taxon>
        <taxon>Anthemideae</taxon>
        <taxon>Anthemidinae</taxon>
        <taxon>Tanacetum</taxon>
    </lineage>
</organism>
<dbReference type="EMBL" id="BQNB010020786">
    <property type="protein sequence ID" value="GJT99609.1"/>
    <property type="molecule type" value="Genomic_DNA"/>
</dbReference>
<name>A0ABQ5IHF1_9ASTR</name>
<keyword evidence="2" id="KW-1185">Reference proteome</keyword>
<dbReference type="Proteomes" id="UP001151760">
    <property type="component" value="Unassembled WGS sequence"/>
</dbReference>
<comment type="caution">
    <text evidence="1">The sequence shown here is derived from an EMBL/GenBank/DDBJ whole genome shotgun (WGS) entry which is preliminary data.</text>
</comment>
<proteinExistence type="predicted"/>
<reference evidence="1" key="2">
    <citation type="submission" date="2022-01" db="EMBL/GenBank/DDBJ databases">
        <authorList>
            <person name="Yamashiro T."/>
            <person name="Shiraishi A."/>
            <person name="Satake H."/>
            <person name="Nakayama K."/>
        </authorList>
    </citation>
    <scope>NUCLEOTIDE SEQUENCE</scope>
</reference>
<gene>
    <name evidence="1" type="ORF">Tco_1109948</name>
</gene>
<accession>A0ABQ5IHF1</accession>
<evidence type="ECO:0000313" key="2">
    <source>
        <dbReference type="Proteomes" id="UP001151760"/>
    </source>
</evidence>
<sequence>MRVEDLQLGVESYQKELNLTKPVRIQIKSRNKTHTLHNQTYGSNIVGSVQEEKDLYGADELSQFSDGNSMMFGLRFMTLCGIRMDYLPTVENDNIFRRKLHKGYLDIGKLNRIDGLNGFLTVVAVPDESSNDEVLKLKNIKKDGYIRFQHQEQYEHVGPEVTRSQEGKRSQDDDKRLCLVDDLKEFKITFMSSQ</sequence>
<evidence type="ECO:0000313" key="1">
    <source>
        <dbReference type="EMBL" id="GJT99609.1"/>
    </source>
</evidence>
<protein>
    <submittedName>
        <fullName evidence="1">Uncharacterized protein</fullName>
    </submittedName>
</protein>
<reference evidence="1" key="1">
    <citation type="journal article" date="2022" name="Int. J. Mol. Sci.">
        <title>Draft Genome of Tanacetum Coccineum: Genomic Comparison of Closely Related Tanacetum-Family Plants.</title>
        <authorList>
            <person name="Yamashiro T."/>
            <person name="Shiraishi A."/>
            <person name="Nakayama K."/>
            <person name="Satake H."/>
        </authorList>
    </citation>
    <scope>NUCLEOTIDE SEQUENCE</scope>
</reference>